<dbReference type="Gene3D" id="3.40.50.150">
    <property type="entry name" value="Vaccinia Virus protein VP39"/>
    <property type="match status" value="1"/>
</dbReference>
<evidence type="ECO:0000313" key="3">
    <source>
        <dbReference type="EMBL" id="CAB3841133.1"/>
    </source>
</evidence>
<gene>
    <name evidence="3" type="ORF">LMG1861_01294</name>
    <name evidence="2" type="ORF">LMG1873_00875</name>
</gene>
<evidence type="ECO:0000256" key="1">
    <source>
        <dbReference type="SAM" id="Coils"/>
    </source>
</evidence>
<protein>
    <recommendedName>
        <fullName evidence="6">8-demethyl-8-alpha-L-rhamnosyl tetracenomycin-C 2'-O-methyltransferase</fullName>
    </recommendedName>
</protein>
<evidence type="ECO:0008006" key="6">
    <source>
        <dbReference type="Google" id="ProtNLM"/>
    </source>
</evidence>
<dbReference type="InterPro" id="IPR029063">
    <property type="entry name" value="SAM-dependent_MTases_sf"/>
</dbReference>
<dbReference type="Proteomes" id="UP000494116">
    <property type="component" value="Unassembled WGS sequence"/>
</dbReference>
<organism evidence="3 4">
    <name type="scientific">Achromobacter piechaudii</name>
    <dbReference type="NCBI Taxonomy" id="72556"/>
    <lineage>
        <taxon>Bacteria</taxon>
        <taxon>Pseudomonadati</taxon>
        <taxon>Pseudomonadota</taxon>
        <taxon>Betaproteobacteria</taxon>
        <taxon>Burkholderiales</taxon>
        <taxon>Alcaligenaceae</taxon>
        <taxon>Achromobacter</taxon>
    </lineage>
</organism>
<proteinExistence type="predicted"/>
<accession>A0A6S7DBV6</accession>
<keyword evidence="1" id="KW-0175">Coiled coil</keyword>
<evidence type="ECO:0000313" key="2">
    <source>
        <dbReference type="EMBL" id="CAB3666439.1"/>
    </source>
</evidence>
<feature type="coiled-coil region" evidence="1">
    <location>
        <begin position="299"/>
        <end position="340"/>
    </location>
</feature>
<sequence>MTQDSLRSLYDNHVGKVSDKWEIYLEEYGLILEKYRDRPIRFLEIGIQNGGSLEIWSRFFPNAAKFVGCDINPDCAKLRYADPRIDVVVGNANTPTTYTEITRASAAFDIIIDDGSHLSGDIIKTFCLYFPLVVEGGTFIAEDLHCSYWASYEGGLFHPYSSIAFFKLLADVINAEHWGVNAPDPLRLLSGILSHNGCEIALDLLAQIRSVEFINSMCIIRKHPASSNTLGRRIIAGQEELVVAGHLALSGAPYTRQDAPAQADNPWSTRLTPPAETIVETEQLLSATQTILTERDEAARISANEIKRLEQSISELQGAWQQAEQRAENAERSNKSLQLSTSWRMTAPLRWIADTLRRLTR</sequence>
<reference evidence="4 5" key="1">
    <citation type="submission" date="2020-04" db="EMBL/GenBank/DDBJ databases">
        <authorList>
            <person name="De Canck E."/>
        </authorList>
    </citation>
    <scope>NUCLEOTIDE SEQUENCE [LARGE SCALE GENOMIC DNA]</scope>
    <source>
        <strain evidence="3 4">LMG 1861</strain>
        <strain evidence="2 5">LMG 1873</strain>
    </source>
</reference>
<dbReference type="EMBL" id="CADILD010000001">
    <property type="protein sequence ID" value="CAB3841133.1"/>
    <property type="molecule type" value="Genomic_DNA"/>
</dbReference>
<name>A0A6S7DBV6_9BURK</name>
<dbReference type="SUPFAM" id="SSF53335">
    <property type="entry name" value="S-adenosyl-L-methionine-dependent methyltransferases"/>
    <property type="match status" value="1"/>
</dbReference>
<evidence type="ECO:0000313" key="5">
    <source>
        <dbReference type="Proteomes" id="UP000494116"/>
    </source>
</evidence>
<dbReference type="AlphaFoldDB" id="A0A6S7DBV6"/>
<dbReference type="RefSeq" id="WP_050728435.1">
    <property type="nucleotide sequence ID" value="NZ_CADIJS010000001.1"/>
</dbReference>
<keyword evidence="5" id="KW-1185">Reference proteome</keyword>
<dbReference type="CDD" id="cd02440">
    <property type="entry name" value="AdoMet_MTases"/>
    <property type="match status" value="1"/>
</dbReference>
<dbReference type="EMBL" id="CADIJS010000001">
    <property type="protein sequence ID" value="CAB3666439.1"/>
    <property type="molecule type" value="Genomic_DNA"/>
</dbReference>
<evidence type="ECO:0000313" key="4">
    <source>
        <dbReference type="Proteomes" id="UP000494105"/>
    </source>
</evidence>
<dbReference type="Proteomes" id="UP000494105">
    <property type="component" value="Unassembled WGS sequence"/>
</dbReference>